<name>A0A7W4NS50_9PROT</name>
<dbReference type="InterPro" id="IPR035093">
    <property type="entry name" value="RelE/ParE_toxin_dom_sf"/>
</dbReference>
<evidence type="ECO:0000313" key="3">
    <source>
        <dbReference type="Proteomes" id="UP000589085"/>
    </source>
</evidence>
<dbReference type="Proteomes" id="UP000589085">
    <property type="component" value="Unassembled WGS sequence"/>
</dbReference>
<organism evidence="2 3">
    <name type="scientific">Gluconacetobacter sacchari</name>
    <dbReference type="NCBI Taxonomy" id="92759"/>
    <lineage>
        <taxon>Bacteria</taxon>
        <taxon>Pseudomonadati</taxon>
        <taxon>Pseudomonadota</taxon>
        <taxon>Alphaproteobacteria</taxon>
        <taxon>Acetobacterales</taxon>
        <taxon>Acetobacteraceae</taxon>
        <taxon>Gluconacetobacter</taxon>
    </lineage>
</organism>
<comment type="caution">
    <text evidence="2">The sequence shown here is derived from an EMBL/GenBank/DDBJ whole genome shotgun (WGS) entry which is preliminary data.</text>
</comment>
<gene>
    <name evidence="2" type="ORF">HLH48_11870</name>
</gene>
<feature type="region of interest" description="Disordered" evidence="1">
    <location>
        <begin position="47"/>
        <end position="71"/>
    </location>
</feature>
<dbReference type="RefSeq" id="WP_182997720.1">
    <property type="nucleotide sequence ID" value="NZ_JABEQJ010000014.1"/>
</dbReference>
<evidence type="ECO:0000256" key="1">
    <source>
        <dbReference type="SAM" id="MobiDB-lite"/>
    </source>
</evidence>
<dbReference type="SUPFAM" id="SSF143011">
    <property type="entry name" value="RelE-like"/>
    <property type="match status" value="1"/>
</dbReference>
<sequence length="71" mass="8383">MTEYAIEFDDRDLREWDERDGSIRKKFEKKLEKLLLNPYAPGNEIYTAATGRVPETPVDRTNQPSGRNRKR</sequence>
<evidence type="ECO:0000313" key="2">
    <source>
        <dbReference type="EMBL" id="MBB2160860.1"/>
    </source>
</evidence>
<proteinExistence type="predicted"/>
<feature type="compositionally biased region" description="Polar residues" evidence="1">
    <location>
        <begin position="59"/>
        <end position="71"/>
    </location>
</feature>
<accession>A0A7W4NS50</accession>
<dbReference type="AlphaFoldDB" id="A0A7W4NS50"/>
<reference evidence="2 3" key="1">
    <citation type="submission" date="2020-04" db="EMBL/GenBank/DDBJ databases">
        <title>Description of novel Gluconacetobacter.</title>
        <authorList>
            <person name="Sombolestani A."/>
        </authorList>
    </citation>
    <scope>NUCLEOTIDE SEQUENCE [LARGE SCALE GENOMIC DNA]</scope>
    <source>
        <strain evidence="2 3">LMG 19747</strain>
    </source>
</reference>
<protein>
    <submittedName>
        <fullName evidence="2">Addiction module toxin RelE</fullName>
    </submittedName>
</protein>
<dbReference type="EMBL" id="JABEQJ010000014">
    <property type="protein sequence ID" value="MBB2160860.1"/>
    <property type="molecule type" value="Genomic_DNA"/>
</dbReference>